<sequence length="116" mass="12996">MVHEIESNTDNQNSKLIDTFTGFCMNVNNMIGSGIFSTPGLIWYLTGSGGMTLLLYVVGSLFSFAGSLIYVELGNKIPESGGEQRYLENLFPSYDYVFTEAIEYESRILGHGYEYF</sequence>
<evidence type="ECO:0000313" key="7">
    <source>
        <dbReference type="Proteomes" id="UP000789342"/>
    </source>
</evidence>
<protein>
    <submittedName>
        <fullName evidence="6">15410_t:CDS:1</fullName>
    </submittedName>
</protein>
<keyword evidence="3 5" id="KW-1133">Transmembrane helix</keyword>
<proteinExistence type="predicted"/>
<dbReference type="GO" id="GO:0016020">
    <property type="term" value="C:membrane"/>
    <property type="evidence" value="ECO:0007669"/>
    <property type="project" value="UniProtKB-SubCell"/>
</dbReference>
<keyword evidence="4 5" id="KW-0472">Membrane</keyword>
<evidence type="ECO:0000256" key="4">
    <source>
        <dbReference type="ARBA" id="ARBA00023136"/>
    </source>
</evidence>
<gene>
    <name evidence="6" type="ORF">AMORRO_LOCUS9187</name>
</gene>
<keyword evidence="7" id="KW-1185">Reference proteome</keyword>
<dbReference type="Pfam" id="PF13520">
    <property type="entry name" value="AA_permease_2"/>
    <property type="match status" value="1"/>
</dbReference>
<dbReference type="AlphaFoldDB" id="A0A9N9GTM9"/>
<accession>A0A9N9GTM9</accession>
<dbReference type="InterPro" id="IPR050598">
    <property type="entry name" value="AminoAcid_Transporter"/>
</dbReference>
<dbReference type="Proteomes" id="UP000789342">
    <property type="component" value="Unassembled WGS sequence"/>
</dbReference>
<dbReference type="PANTHER" id="PTHR11785">
    <property type="entry name" value="AMINO ACID TRANSPORTER"/>
    <property type="match status" value="1"/>
</dbReference>
<evidence type="ECO:0000256" key="2">
    <source>
        <dbReference type="ARBA" id="ARBA00022692"/>
    </source>
</evidence>
<name>A0A9N9GTM9_9GLOM</name>
<feature type="non-terminal residue" evidence="6">
    <location>
        <position position="116"/>
    </location>
</feature>
<organism evidence="6 7">
    <name type="scientific">Acaulospora morrowiae</name>
    <dbReference type="NCBI Taxonomy" id="94023"/>
    <lineage>
        <taxon>Eukaryota</taxon>
        <taxon>Fungi</taxon>
        <taxon>Fungi incertae sedis</taxon>
        <taxon>Mucoromycota</taxon>
        <taxon>Glomeromycotina</taxon>
        <taxon>Glomeromycetes</taxon>
        <taxon>Diversisporales</taxon>
        <taxon>Acaulosporaceae</taxon>
        <taxon>Acaulospora</taxon>
    </lineage>
</organism>
<comment type="subcellular location">
    <subcellularLocation>
        <location evidence="1">Membrane</location>
        <topology evidence="1">Multi-pass membrane protein</topology>
    </subcellularLocation>
</comment>
<feature type="transmembrane region" description="Helical" evidence="5">
    <location>
        <begin position="53"/>
        <end position="71"/>
    </location>
</feature>
<reference evidence="6" key="1">
    <citation type="submission" date="2021-06" db="EMBL/GenBank/DDBJ databases">
        <authorList>
            <person name="Kallberg Y."/>
            <person name="Tangrot J."/>
            <person name="Rosling A."/>
        </authorList>
    </citation>
    <scope>NUCLEOTIDE SEQUENCE</scope>
    <source>
        <strain evidence="6">CL551</strain>
    </source>
</reference>
<evidence type="ECO:0000313" key="6">
    <source>
        <dbReference type="EMBL" id="CAG8633263.1"/>
    </source>
</evidence>
<dbReference type="PANTHER" id="PTHR11785:SF353">
    <property type="entry name" value="METHIONINE TRANSPORTER (EUROFUNG)"/>
    <property type="match status" value="1"/>
</dbReference>
<evidence type="ECO:0000256" key="5">
    <source>
        <dbReference type="SAM" id="Phobius"/>
    </source>
</evidence>
<dbReference type="InterPro" id="IPR002293">
    <property type="entry name" value="AA/rel_permease1"/>
</dbReference>
<keyword evidence="2 5" id="KW-0812">Transmembrane</keyword>
<dbReference type="GO" id="GO:0015179">
    <property type="term" value="F:L-amino acid transmembrane transporter activity"/>
    <property type="evidence" value="ECO:0007669"/>
    <property type="project" value="TreeGrafter"/>
</dbReference>
<comment type="caution">
    <text evidence="6">The sequence shown here is derived from an EMBL/GenBank/DDBJ whole genome shotgun (WGS) entry which is preliminary data.</text>
</comment>
<dbReference type="OrthoDB" id="2430845at2759"/>
<evidence type="ECO:0000256" key="1">
    <source>
        <dbReference type="ARBA" id="ARBA00004141"/>
    </source>
</evidence>
<dbReference type="Gene3D" id="1.20.1740.10">
    <property type="entry name" value="Amino acid/polyamine transporter I"/>
    <property type="match status" value="1"/>
</dbReference>
<dbReference type="EMBL" id="CAJVPV010008648">
    <property type="protein sequence ID" value="CAG8633263.1"/>
    <property type="molecule type" value="Genomic_DNA"/>
</dbReference>
<evidence type="ECO:0000256" key="3">
    <source>
        <dbReference type="ARBA" id="ARBA00022989"/>
    </source>
</evidence>